<dbReference type="InterPro" id="IPR003445">
    <property type="entry name" value="Cat_transpt"/>
</dbReference>
<evidence type="ECO:0000313" key="9">
    <source>
        <dbReference type="EMBL" id="MBD8063356.1"/>
    </source>
</evidence>
<keyword evidence="5 8" id="KW-1133">Transmembrane helix</keyword>
<dbReference type="Proteomes" id="UP000661894">
    <property type="component" value="Unassembled WGS sequence"/>
</dbReference>
<comment type="subcellular location">
    <subcellularLocation>
        <location evidence="1">Cell membrane</location>
        <topology evidence="1">Multi-pass membrane protein</topology>
    </subcellularLocation>
</comment>
<evidence type="ECO:0000256" key="6">
    <source>
        <dbReference type="ARBA" id="ARBA00023065"/>
    </source>
</evidence>
<reference evidence="9 10" key="1">
    <citation type="submission" date="2020-08" db="EMBL/GenBank/DDBJ databases">
        <title>A Genomic Blueprint of the Chicken Gut Microbiome.</title>
        <authorList>
            <person name="Gilroy R."/>
            <person name="Ravi A."/>
            <person name="Getino M."/>
            <person name="Pursley I."/>
            <person name="Horton D.L."/>
            <person name="Alikhan N.-F."/>
            <person name="Baker D."/>
            <person name="Gharbi K."/>
            <person name="Hall N."/>
            <person name="Watson M."/>
            <person name="Adriaenssens E.M."/>
            <person name="Foster-Nyarko E."/>
            <person name="Jarju S."/>
            <person name="Secka A."/>
            <person name="Antonio M."/>
            <person name="Oren A."/>
            <person name="Chaudhuri R."/>
            <person name="La Ragione R.M."/>
            <person name="Hildebrand F."/>
            <person name="Pallen M.J."/>
        </authorList>
    </citation>
    <scope>NUCLEOTIDE SEQUENCE [LARGE SCALE GENOMIC DNA]</scope>
    <source>
        <strain evidence="9 10">Sa1BUA1</strain>
    </source>
</reference>
<protein>
    <submittedName>
        <fullName evidence="9">TrkH family potassium uptake protein</fullName>
    </submittedName>
</protein>
<evidence type="ECO:0000256" key="4">
    <source>
        <dbReference type="ARBA" id="ARBA00022692"/>
    </source>
</evidence>
<evidence type="ECO:0000313" key="10">
    <source>
        <dbReference type="Proteomes" id="UP000661894"/>
    </source>
</evidence>
<feature type="transmembrane region" description="Helical" evidence="8">
    <location>
        <begin position="202"/>
        <end position="221"/>
    </location>
</feature>
<evidence type="ECO:0000256" key="1">
    <source>
        <dbReference type="ARBA" id="ARBA00004651"/>
    </source>
</evidence>
<name>A0ABR8Z4T1_9MICO</name>
<feature type="transmembrane region" description="Helical" evidence="8">
    <location>
        <begin position="161"/>
        <end position="182"/>
    </location>
</feature>
<proteinExistence type="predicted"/>
<feature type="transmembrane region" description="Helical" evidence="8">
    <location>
        <begin position="379"/>
        <end position="401"/>
    </location>
</feature>
<feature type="transmembrane region" description="Helical" evidence="8">
    <location>
        <begin position="105"/>
        <end position="123"/>
    </location>
</feature>
<feature type="transmembrane region" description="Helical" evidence="8">
    <location>
        <begin position="47"/>
        <end position="72"/>
    </location>
</feature>
<gene>
    <name evidence="9" type="ORF">H9624_13610</name>
</gene>
<evidence type="ECO:0000256" key="8">
    <source>
        <dbReference type="SAM" id="Phobius"/>
    </source>
</evidence>
<dbReference type="PANTHER" id="PTHR32024:SF1">
    <property type="entry name" value="KTR SYSTEM POTASSIUM UPTAKE PROTEIN B"/>
    <property type="match status" value="1"/>
</dbReference>
<dbReference type="EMBL" id="JACSPO010000010">
    <property type="protein sequence ID" value="MBD8063356.1"/>
    <property type="molecule type" value="Genomic_DNA"/>
</dbReference>
<comment type="caution">
    <text evidence="9">The sequence shown here is derived from an EMBL/GenBank/DDBJ whole genome shotgun (WGS) entry which is preliminary data.</text>
</comment>
<evidence type="ECO:0000256" key="2">
    <source>
        <dbReference type="ARBA" id="ARBA00022448"/>
    </source>
</evidence>
<sequence>MLPVSVTPEAGGSAGLVDALFTAGSAVSVTGLIVVDTATYWSGFGHVVILALIELGGLGLMTFASLLGLLLVHRLGLRSRMATSASLGTPTTGDLRELVVGIAKVALTVQAATAVVLAARFALTYDYPPGQALWHGVFHAGSAFNNAGFALYSDNVMGFVADPWVCLPLAVAVILGGVGFPVFIELRRHVRVPRLWSMNTRIVLAGTAVLLVGGTVTITALEWDNPGTLGPLDVPAKLLAGFFAATVARTAGFNSVDTAEMNTQTWFAQDVLMFIGAGPAGTAGGIKITTAAVLLAIVLTEIRGEGAVNVFGKRLSRSVHRQAITVLTLSVAVVMGSTWALLITTQFTLDQLVFEVISAFATVGLSTGITHLLPDGGQLLLVVVMFAGRVGPVTLATALALRSRKRLYELPKERPLIG</sequence>
<keyword evidence="6" id="KW-0406">Ion transport</keyword>
<accession>A0ABR8Z4T1</accession>
<dbReference type="Pfam" id="PF02386">
    <property type="entry name" value="TrkH"/>
    <property type="match status" value="1"/>
</dbReference>
<evidence type="ECO:0000256" key="7">
    <source>
        <dbReference type="ARBA" id="ARBA00023136"/>
    </source>
</evidence>
<evidence type="ECO:0000256" key="5">
    <source>
        <dbReference type="ARBA" id="ARBA00022989"/>
    </source>
</evidence>
<dbReference type="PANTHER" id="PTHR32024">
    <property type="entry name" value="TRK SYSTEM POTASSIUM UPTAKE PROTEIN TRKG-RELATED"/>
    <property type="match status" value="1"/>
</dbReference>
<feature type="transmembrane region" description="Helical" evidence="8">
    <location>
        <begin position="323"/>
        <end position="345"/>
    </location>
</feature>
<keyword evidence="7 8" id="KW-0472">Membrane</keyword>
<keyword evidence="2" id="KW-0813">Transport</keyword>
<organism evidence="9 10">
    <name type="scientific">Oceanitalea stevensii</name>
    <dbReference type="NCBI Taxonomy" id="2763072"/>
    <lineage>
        <taxon>Bacteria</taxon>
        <taxon>Bacillati</taxon>
        <taxon>Actinomycetota</taxon>
        <taxon>Actinomycetes</taxon>
        <taxon>Micrococcales</taxon>
        <taxon>Bogoriellaceae</taxon>
        <taxon>Georgenia</taxon>
    </lineage>
</organism>
<keyword evidence="4 8" id="KW-0812">Transmembrane</keyword>
<feature type="transmembrane region" description="Helical" evidence="8">
    <location>
        <begin position="12"/>
        <end position="35"/>
    </location>
</feature>
<keyword evidence="10" id="KW-1185">Reference proteome</keyword>
<keyword evidence="3" id="KW-1003">Cell membrane</keyword>
<evidence type="ECO:0000256" key="3">
    <source>
        <dbReference type="ARBA" id="ARBA00022475"/>
    </source>
</evidence>